<feature type="transmembrane region" description="Helical" evidence="1">
    <location>
        <begin position="40"/>
        <end position="60"/>
    </location>
</feature>
<keyword evidence="3" id="KW-1185">Reference proteome</keyword>
<protein>
    <recommendedName>
        <fullName evidence="4">DUF3592 domain-containing protein</fullName>
    </recommendedName>
</protein>
<keyword evidence="1" id="KW-1133">Transmembrane helix</keyword>
<organism evidence="2 3">
    <name type="scientific">Arthrobacter liuii</name>
    <dbReference type="NCBI Taxonomy" id="1476996"/>
    <lineage>
        <taxon>Bacteria</taxon>
        <taxon>Bacillati</taxon>
        <taxon>Actinomycetota</taxon>
        <taxon>Actinomycetes</taxon>
        <taxon>Micrococcales</taxon>
        <taxon>Micrococcaceae</taxon>
        <taxon>Arthrobacter</taxon>
    </lineage>
</organism>
<evidence type="ECO:0000256" key="1">
    <source>
        <dbReference type="SAM" id="Phobius"/>
    </source>
</evidence>
<keyword evidence="1" id="KW-0812">Transmembrane</keyword>
<comment type="caution">
    <text evidence="2">The sequence shown here is derived from an EMBL/GenBank/DDBJ whole genome shotgun (WGS) entry which is preliminary data.</text>
</comment>
<dbReference type="Proteomes" id="UP000643279">
    <property type="component" value="Unassembled WGS sequence"/>
</dbReference>
<name>A0ABQ2AX53_9MICC</name>
<proteinExistence type="predicted"/>
<gene>
    <name evidence="2" type="ORF">GCM10007170_37340</name>
</gene>
<evidence type="ECO:0000313" key="3">
    <source>
        <dbReference type="Proteomes" id="UP000643279"/>
    </source>
</evidence>
<reference evidence="3" key="1">
    <citation type="journal article" date="2019" name="Int. J. Syst. Evol. Microbiol.">
        <title>The Global Catalogue of Microorganisms (GCM) 10K type strain sequencing project: providing services to taxonomists for standard genome sequencing and annotation.</title>
        <authorList>
            <consortium name="The Broad Institute Genomics Platform"/>
            <consortium name="The Broad Institute Genome Sequencing Center for Infectious Disease"/>
            <person name="Wu L."/>
            <person name="Ma J."/>
        </authorList>
    </citation>
    <scope>NUCLEOTIDE SEQUENCE [LARGE SCALE GENOMIC DNA]</scope>
    <source>
        <strain evidence="3">CGMCC 1.12778</strain>
    </source>
</reference>
<dbReference type="EMBL" id="BMFW01000026">
    <property type="protein sequence ID" value="GGI00366.1"/>
    <property type="molecule type" value="Genomic_DNA"/>
</dbReference>
<sequence>MSTVLFAPGVELTVTGKPFGETPARDVDNLRRRMARRARIAVIVLIILACTALGIIWHIGQPFWGNWPHVDATVVSQREFVAKYVDCDLGLSSVIDGRPQRNHVTFGDPCRQAPAIGSVVTMSYSPDDHGWVHLPLCQCAGGFTVGFTGFLLSFPLAGCTLWAVLAVRRLRKVTRLGASPWQEVTGVVRSASLKPGGLAIELVIEGASAIGMRFGTRGISFFPVPAPGSTLSLRLAGDGSGKVLVALPGHWGESLGLIWPVAARLPAR</sequence>
<feature type="transmembrane region" description="Helical" evidence="1">
    <location>
        <begin position="143"/>
        <end position="167"/>
    </location>
</feature>
<dbReference type="RefSeq" id="WP_188573038.1">
    <property type="nucleotide sequence ID" value="NZ_BMFW01000026.1"/>
</dbReference>
<evidence type="ECO:0008006" key="4">
    <source>
        <dbReference type="Google" id="ProtNLM"/>
    </source>
</evidence>
<keyword evidence="1" id="KW-0472">Membrane</keyword>
<accession>A0ABQ2AX53</accession>
<evidence type="ECO:0000313" key="2">
    <source>
        <dbReference type="EMBL" id="GGI00366.1"/>
    </source>
</evidence>